<dbReference type="OrthoDB" id="425681at2759"/>
<keyword evidence="2" id="KW-1185">Reference proteome</keyword>
<organism evidence="1 2">
    <name type="scientific">Eumeta variegata</name>
    <name type="common">Bagworm moth</name>
    <name type="synonym">Eumeta japonica</name>
    <dbReference type="NCBI Taxonomy" id="151549"/>
    <lineage>
        <taxon>Eukaryota</taxon>
        <taxon>Metazoa</taxon>
        <taxon>Ecdysozoa</taxon>
        <taxon>Arthropoda</taxon>
        <taxon>Hexapoda</taxon>
        <taxon>Insecta</taxon>
        <taxon>Pterygota</taxon>
        <taxon>Neoptera</taxon>
        <taxon>Endopterygota</taxon>
        <taxon>Lepidoptera</taxon>
        <taxon>Glossata</taxon>
        <taxon>Ditrysia</taxon>
        <taxon>Tineoidea</taxon>
        <taxon>Psychidae</taxon>
        <taxon>Oiketicinae</taxon>
        <taxon>Eumeta</taxon>
    </lineage>
</organism>
<dbReference type="Proteomes" id="UP000299102">
    <property type="component" value="Unassembled WGS sequence"/>
</dbReference>
<dbReference type="EMBL" id="BGZK01000219">
    <property type="protein sequence ID" value="GBP29382.1"/>
    <property type="molecule type" value="Genomic_DNA"/>
</dbReference>
<dbReference type="AlphaFoldDB" id="A0A4C1UTR0"/>
<comment type="caution">
    <text evidence="1">The sequence shown here is derived from an EMBL/GenBank/DDBJ whole genome shotgun (WGS) entry which is preliminary data.</text>
</comment>
<sequence>MIFALQFANYVEEAYKASPKADFSSSCFAPPGYWFPERAWWVARSPQSSLELPILLYGNLSSPQEGSDTSQGVGRCARGPRLYAPRAHVRAHEAATLLCKIMMDEIKKPLKDMKGGFDRAPSEMLRNGEVIVTSLLYQLINKC</sequence>
<proteinExistence type="predicted"/>
<evidence type="ECO:0000313" key="2">
    <source>
        <dbReference type="Proteomes" id="UP000299102"/>
    </source>
</evidence>
<protein>
    <submittedName>
        <fullName evidence="1">Uncharacterized protein</fullName>
    </submittedName>
</protein>
<gene>
    <name evidence="1" type="ORF">EVAR_22754_1</name>
</gene>
<accession>A0A4C1UTR0</accession>
<evidence type="ECO:0000313" key="1">
    <source>
        <dbReference type="EMBL" id="GBP29382.1"/>
    </source>
</evidence>
<reference evidence="1 2" key="1">
    <citation type="journal article" date="2019" name="Commun. Biol.">
        <title>The bagworm genome reveals a unique fibroin gene that provides high tensile strength.</title>
        <authorList>
            <person name="Kono N."/>
            <person name="Nakamura H."/>
            <person name="Ohtoshi R."/>
            <person name="Tomita M."/>
            <person name="Numata K."/>
            <person name="Arakawa K."/>
        </authorList>
    </citation>
    <scope>NUCLEOTIDE SEQUENCE [LARGE SCALE GENOMIC DNA]</scope>
</reference>
<name>A0A4C1UTR0_EUMVA</name>